<reference evidence="1 2" key="1">
    <citation type="submission" date="2024-01" db="EMBL/GenBank/DDBJ databases">
        <title>The complete chloroplast genome sequence of Lithospermum erythrorhizon: insights into the phylogenetic relationship among Boraginaceae species and the maternal lineages of purple gromwells.</title>
        <authorList>
            <person name="Okada T."/>
            <person name="Watanabe K."/>
        </authorList>
    </citation>
    <scope>NUCLEOTIDE SEQUENCE [LARGE SCALE GENOMIC DNA]</scope>
</reference>
<dbReference type="PANTHER" id="PTHR35317">
    <property type="entry name" value="OS04G0629600 PROTEIN"/>
    <property type="match status" value="1"/>
</dbReference>
<proteinExistence type="predicted"/>
<dbReference type="Pfam" id="PF14223">
    <property type="entry name" value="Retrotran_gag_2"/>
    <property type="match status" value="1"/>
</dbReference>
<organism evidence="1 2">
    <name type="scientific">Lithospermum erythrorhizon</name>
    <name type="common">Purple gromwell</name>
    <name type="synonym">Lithospermum officinale var. erythrorhizon</name>
    <dbReference type="NCBI Taxonomy" id="34254"/>
    <lineage>
        <taxon>Eukaryota</taxon>
        <taxon>Viridiplantae</taxon>
        <taxon>Streptophyta</taxon>
        <taxon>Embryophyta</taxon>
        <taxon>Tracheophyta</taxon>
        <taxon>Spermatophyta</taxon>
        <taxon>Magnoliopsida</taxon>
        <taxon>eudicotyledons</taxon>
        <taxon>Gunneridae</taxon>
        <taxon>Pentapetalae</taxon>
        <taxon>asterids</taxon>
        <taxon>lamiids</taxon>
        <taxon>Boraginales</taxon>
        <taxon>Boraginaceae</taxon>
        <taxon>Boraginoideae</taxon>
        <taxon>Lithospermeae</taxon>
        <taxon>Lithospermum</taxon>
    </lineage>
</organism>
<gene>
    <name evidence="1" type="ORF">LIER_29358</name>
</gene>
<dbReference type="Proteomes" id="UP001454036">
    <property type="component" value="Unassembled WGS sequence"/>
</dbReference>
<dbReference type="PANTHER" id="PTHR35317:SF35">
    <property type="entry name" value="DUF4219 DOMAIN-CONTAINING PROTEIN"/>
    <property type="match status" value="1"/>
</dbReference>
<dbReference type="AlphaFoldDB" id="A0AAV3RKS3"/>
<evidence type="ECO:0000313" key="1">
    <source>
        <dbReference type="EMBL" id="GAA0176351.1"/>
    </source>
</evidence>
<comment type="caution">
    <text evidence="1">The sequence shown here is derived from an EMBL/GenBank/DDBJ whole genome shotgun (WGS) entry which is preliminary data.</text>
</comment>
<evidence type="ECO:0000313" key="2">
    <source>
        <dbReference type="Proteomes" id="UP001454036"/>
    </source>
</evidence>
<keyword evidence="2" id="KW-1185">Reference proteome</keyword>
<dbReference type="EMBL" id="BAABME010010089">
    <property type="protein sequence ID" value="GAA0176351.1"/>
    <property type="molecule type" value="Genomic_DNA"/>
</dbReference>
<accession>A0AAV3RKS3</accession>
<sequence length="120" mass="13517">MEEDESIASYNNKLKDIANESFALGEAMSNEKLVIKVLRMFPKKFSHMVTTIEEAQDLTTMSVDELIGNLTTFEMSLDNGESNKKNGIAMKSSPEDVNDEYLVEAMNLLAKNECPNYIKK</sequence>
<evidence type="ECO:0008006" key="3">
    <source>
        <dbReference type="Google" id="ProtNLM"/>
    </source>
</evidence>
<name>A0AAV3RKS3_LITER</name>
<protein>
    <recommendedName>
        <fullName evidence="3">Gag-pol polyprotein</fullName>
    </recommendedName>
</protein>